<keyword evidence="6" id="KW-0378">Hydrolase</keyword>
<dbReference type="GO" id="GO:0018773">
    <property type="term" value="F:acetylpyruvate hydrolase activity"/>
    <property type="evidence" value="ECO:0007669"/>
    <property type="project" value="TreeGrafter"/>
</dbReference>
<dbReference type="FunFam" id="3.90.850.10:FF:000002">
    <property type="entry name" value="2-hydroxyhepta-2,4-diene-1,7-dioate isomerase"/>
    <property type="match status" value="1"/>
</dbReference>
<dbReference type="AlphaFoldDB" id="A0A7V4G8F2"/>
<reference evidence="6" key="1">
    <citation type="journal article" date="2020" name="mSystems">
        <title>Genome- and Community-Level Interaction Insights into Carbon Utilization and Element Cycling Functions of Hydrothermarchaeota in Hydrothermal Sediment.</title>
        <authorList>
            <person name="Zhou Z."/>
            <person name="Liu Y."/>
            <person name="Xu W."/>
            <person name="Pan J."/>
            <person name="Luo Z.H."/>
            <person name="Li M."/>
        </authorList>
    </citation>
    <scope>NUCLEOTIDE SEQUENCE [LARGE SCALE GENOMIC DNA]</scope>
    <source>
        <strain evidence="6">SpSt-548</strain>
    </source>
</reference>
<dbReference type="Gene3D" id="3.90.850.10">
    <property type="entry name" value="Fumarylacetoacetase-like, C-terminal domain"/>
    <property type="match status" value="1"/>
</dbReference>
<accession>A0A7V4G8F2</accession>
<dbReference type="InterPro" id="IPR018833">
    <property type="entry name" value="Rv2993c-like_N"/>
</dbReference>
<evidence type="ECO:0000256" key="3">
    <source>
        <dbReference type="SAM" id="Phobius"/>
    </source>
</evidence>
<keyword evidence="2" id="KW-0479">Metal-binding</keyword>
<sequence length="258" mass="27973">MRIVRFQLMGRVGYGLLEGEKISVLWNTPFDEGWANTTGEVLSLGEASLLAPCEPSKIVALALNYRDHAAEFGRAVPEEPLIFLKPSTAVIGPEADIVHPARSRRVDYEAELGVVMGKTARRVPPERAMEYILGYTCVNDVTARDLQKKDGLFTRAKGFDTFAPLGPWIETDLADPGNLAVEAYVNGERRQQGNTRDMVFGVAQLIAFISGIMTLLPGDVIATGTPAGVGPVRPGDVVEIRVEGIGTLRNRVIAEEGI</sequence>
<organism evidence="6">
    <name type="scientific">Desulfobacca acetoxidans</name>
    <dbReference type="NCBI Taxonomy" id="60893"/>
    <lineage>
        <taxon>Bacteria</taxon>
        <taxon>Pseudomonadati</taxon>
        <taxon>Thermodesulfobacteriota</taxon>
        <taxon>Desulfobaccia</taxon>
        <taxon>Desulfobaccales</taxon>
        <taxon>Desulfobaccaceae</taxon>
        <taxon>Desulfobacca</taxon>
    </lineage>
</organism>
<keyword evidence="3" id="KW-1133">Transmembrane helix</keyword>
<comment type="similarity">
    <text evidence="1">Belongs to the FAH family.</text>
</comment>
<keyword evidence="3" id="KW-0812">Transmembrane</keyword>
<gene>
    <name evidence="6" type="ORF">ENT08_05955</name>
</gene>
<feature type="domain" description="Fumarylacetoacetase-like C-terminal" evidence="4">
    <location>
        <begin position="57"/>
        <end position="252"/>
    </location>
</feature>
<dbReference type="InterPro" id="IPR036663">
    <property type="entry name" value="Fumarylacetoacetase_C_sf"/>
</dbReference>
<dbReference type="InterPro" id="IPR011234">
    <property type="entry name" value="Fumarylacetoacetase-like_C"/>
</dbReference>
<evidence type="ECO:0000259" key="5">
    <source>
        <dbReference type="Pfam" id="PF10370"/>
    </source>
</evidence>
<dbReference type="SUPFAM" id="SSF56529">
    <property type="entry name" value="FAH"/>
    <property type="match status" value="1"/>
</dbReference>
<evidence type="ECO:0000256" key="1">
    <source>
        <dbReference type="ARBA" id="ARBA00010211"/>
    </source>
</evidence>
<proteinExistence type="inferred from homology"/>
<protein>
    <submittedName>
        <fullName evidence="6">FAA hydrolase family protein</fullName>
    </submittedName>
</protein>
<evidence type="ECO:0000313" key="6">
    <source>
        <dbReference type="EMBL" id="HGS05270.1"/>
    </source>
</evidence>
<dbReference type="PANTHER" id="PTHR11820">
    <property type="entry name" value="ACYLPYRUVASE"/>
    <property type="match status" value="1"/>
</dbReference>
<name>A0A7V4G8F2_9BACT</name>
<evidence type="ECO:0000256" key="2">
    <source>
        <dbReference type="ARBA" id="ARBA00022723"/>
    </source>
</evidence>
<feature type="domain" description="Rv2993c-like N-terminal" evidence="5">
    <location>
        <begin position="1"/>
        <end position="52"/>
    </location>
</feature>
<evidence type="ECO:0000259" key="4">
    <source>
        <dbReference type="Pfam" id="PF01557"/>
    </source>
</evidence>
<dbReference type="PANTHER" id="PTHR11820:SF7">
    <property type="entry name" value="ACYLPYRUVASE FAHD1, MITOCHONDRIAL"/>
    <property type="match status" value="1"/>
</dbReference>
<keyword evidence="3" id="KW-0472">Membrane</keyword>
<dbReference type="EMBL" id="DSXI01000351">
    <property type="protein sequence ID" value="HGS05270.1"/>
    <property type="molecule type" value="Genomic_DNA"/>
</dbReference>
<dbReference type="Pfam" id="PF01557">
    <property type="entry name" value="FAA_hydrolase"/>
    <property type="match status" value="1"/>
</dbReference>
<comment type="caution">
    <text evidence="6">The sequence shown here is derived from an EMBL/GenBank/DDBJ whole genome shotgun (WGS) entry which is preliminary data.</text>
</comment>
<dbReference type="GO" id="GO:0046872">
    <property type="term" value="F:metal ion binding"/>
    <property type="evidence" value="ECO:0007669"/>
    <property type="project" value="UniProtKB-KW"/>
</dbReference>
<dbReference type="GO" id="GO:0016853">
    <property type="term" value="F:isomerase activity"/>
    <property type="evidence" value="ECO:0007669"/>
    <property type="project" value="UniProtKB-ARBA"/>
</dbReference>
<dbReference type="Pfam" id="PF10370">
    <property type="entry name" value="Rv2993c-like_N"/>
    <property type="match status" value="1"/>
</dbReference>
<feature type="transmembrane region" description="Helical" evidence="3">
    <location>
        <begin position="198"/>
        <end position="216"/>
    </location>
</feature>
<dbReference type="GO" id="GO:0019752">
    <property type="term" value="P:carboxylic acid metabolic process"/>
    <property type="evidence" value="ECO:0007669"/>
    <property type="project" value="UniProtKB-ARBA"/>
</dbReference>